<sequence>MLPFRTEIRNSPTQQTIKVFLSDESLDNNVKHYLESFNEIELIEIRKSVERNRVSENITIFRKDGVDINSLQTRINEGLNRYFSSK</sequence>
<proteinExistence type="predicted"/>
<evidence type="ECO:0000313" key="2">
    <source>
        <dbReference type="Proteomes" id="UP001165381"/>
    </source>
</evidence>
<dbReference type="RefSeq" id="WP_099564835.1">
    <property type="nucleotide sequence ID" value="NZ_JAMFLZ010000001.1"/>
</dbReference>
<reference evidence="1" key="1">
    <citation type="submission" date="2022-05" db="EMBL/GenBank/DDBJ databases">
        <authorList>
            <person name="Park J.-S."/>
        </authorList>
    </citation>
    <scope>NUCLEOTIDE SEQUENCE</scope>
    <source>
        <strain evidence="1">2012CJ34-3</strain>
    </source>
</reference>
<comment type="caution">
    <text evidence="1">The sequence shown here is derived from an EMBL/GenBank/DDBJ whole genome shotgun (WGS) entry which is preliminary data.</text>
</comment>
<name>A0ABT0QAZ0_9FLAO</name>
<protein>
    <submittedName>
        <fullName evidence="1">Uncharacterized protein</fullName>
    </submittedName>
</protein>
<dbReference type="EMBL" id="JAMFLZ010000001">
    <property type="protein sequence ID" value="MCL6293793.1"/>
    <property type="molecule type" value="Genomic_DNA"/>
</dbReference>
<evidence type="ECO:0000313" key="1">
    <source>
        <dbReference type="EMBL" id="MCL6293793.1"/>
    </source>
</evidence>
<accession>A0ABT0QAZ0</accession>
<organism evidence="1 2">
    <name type="scientific">Jejuia spongiicola</name>
    <dbReference type="NCBI Taxonomy" id="2942207"/>
    <lineage>
        <taxon>Bacteria</taxon>
        <taxon>Pseudomonadati</taxon>
        <taxon>Bacteroidota</taxon>
        <taxon>Flavobacteriia</taxon>
        <taxon>Flavobacteriales</taxon>
        <taxon>Flavobacteriaceae</taxon>
        <taxon>Jejuia</taxon>
    </lineage>
</organism>
<gene>
    <name evidence="1" type="ORF">M3P09_02235</name>
</gene>
<dbReference type="Proteomes" id="UP001165381">
    <property type="component" value="Unassembled WGS sequence"/>
</dbReference>
<keyword evidence="2" id="KW-1185">Reference proteome</keyword>